<evidence type="ECO:0008006" key="3">
    <source>
        <dbReference type="Google" id="ProtNLM"/>
    </source>
</evidence>
<dbReference type="Gene3D" id="3.30.40.220">
    <property type="match status" value="1"/>
</dbReference>
<dbReference type="AlphaFoldDB" id="A0A158DQA2"/>
<keyword evidence="2" id="KW-1185">Reference proteome</keyword>
<organism evidence="1 2">
    <name type="scientific">Caballeronia temeraria</name>
    <dbReference type="NCBI Taxonomy" id="1777137"/>
    <lineage>
        <taxon>Bacteria</taxon>
        <taxon>Pseudomonadati</taxon>
        <taxon>Pseudomonadota</taxon>
        <taxon>Betaproteobacteria</taxon>
        <taxon>Burkholderiales</taxon>
        <taxon>Burkholderiaceae</taxon>
        <taxon>Caballeronia</taxon>
    </lineage>
</organism>
<evidence type="ECO:0000313" key="1">
    <source>
        <dbReference type="EMBL" id="SAK95927.1"/>
    </source>
</evidence>
<dbReference type="EMBL" id="FCOI02000046">
    <property type="protein sequence ID" value="SAK95927.1"/>
    <property type="molecule type" value="Genomic_DNA"/>
</dbReference>
<sequence length="154" mass="17342">MLLKTCTKCGESKTTSEFFSNGRGGKQACCKVCHSAVMAEQYKLPSRLVRSRFYAYRSHDKVKARSNDLTLEFFLERIERPCEYCGTTSHPRGLDRLDNSLGHLMTNVVPCCAECNRLRSDVHSPEVMRRILGPAIALARNEPLPNSNQILSCT</sequence>
<protein>
    <recommendedName>
        <fullName evidence="3">HNH endonuclease</fullName>
    </recommendedName>
</protein>
<reference evidence="2" key="1">
    <citation type="submission" date="2016-01" db="EMBL/GenBank/DDBJ databases">
        <authorList>
            <person name="Peeters Charlotte."/>
        </authorList>
    </citation>
    <scope>NUCLEOTIDE SEQUENCE [LARGE SCALE GENOMIC DNA]</scope>
</reference>
<dbReference type="STRING" id="1777137.AWB76_07220"/>
<dbReference type="Proteomes" id="UP000054624">
    <property type="component" value="Unassembled WGS sequence"/>
</dbReference>
<proteinExistence type="predicted"/>
<evidence type="ECO:0000313" key="2">
    <source>
        <dbReference type="Proteomes" id="UP000054624"/>
    </source>
</evidence>
<accession>A0A158DQA2</accession>
<gene>
    <name evidence="1" type="ORF">AWB76_07220</name>
</gene>
<name>A0A158DQA2_9BURK</name>